<evidence type="ECO:0008006" key="4">
    <source>
        <dbReference type="Google" id="ProtNLM"/>
    </source>
</evidence>
<dbReference type="Proteomes" id="UP001501822">
    <property type="component" value="Unassembled WGS sequence"/>
</dbReference>
<feature type="region of interest" description="Disordered" evidence="1">
    <location>
        <begin position="1"/>
        <end position="27"/>
    </location>
</feature>
<protein>
    <recommendedName>
        <fullName evidence="4">Transposase</fullName>
    </recommendedName>
</protein>
<gene>
    <name evidence="2" type="ORF">GCM10010151_54010</name>
</gene>
<evidence type="ECO:0000256" key="1">
    <source>
        <dbReference type="SAM" id="MobiDB-lite"/>
    </source>
</evidence>
<feature type="region of interest" description="Disordered" evidence="1">
    <location>
        <begin position="84"/>
        <end position="113"/>
    </location>
</feature>
<keyword evidence="3" id="KW-1185">Reference proteome</keyword>
<evidence type="ECO:0000313" key="2">
    <source>
        <dbReference type="EMBL" id="GAA0357580.1"/>
    </source>
</evidence>
<proteinExistence type="predicted"/>
<sequence length="141" mass="14959">MTIAPGAVSASNEAAGSLDRGIGTVSSGRTLRRQMTHKDLTPRTFRAWARILRVGPVAFMLDSGAMPQKAVGRNGRIKHLFRQEVHGSHPSPIGSVRLSLPASRSSSAGQDSPAVRVDSFTGLIGWHNPIACISPADHSRA</sequence>
<reference evidence="2 3" key="1">
    <citation type="journal article" date="2019" name="Int. J. Syst. Evol. Microbiol.">
        <title>The Global Catalogue of Microorganisms (GCM) 10K type strain sequencing project: providing services to taxonomists for standard genome sequencing and annotation.</title>
        <authorList>
            <consortium name="The Broad Institute Genomics Platform"/>
            <consortium name="The Broad Institute Genome Sequencing Center for Infectious Disease"/>
            <person name="Wu L."/>
            <person name="Ma J."/>
        </authorList>
    </citation>
    <scope>NUCLEOTIDE SEQUENCE [LARGE SCALE GENOMIC DNA]</scope>
    <source>
        <strain evidence="2 3">JCM 3146</strain>
    </source>
</reference>
<accession>A0ABN0X840</accession>
<comment type="caution">
    <text evidence="2">The sequence shown here is derived from an EMBL/GenBank/DDBJ whole genome shotgun (WGS) entry which is preliminary data.</text>
</comment>
<dbReference type="EMBL" id="BAAABM010000049">
    <property type="protein sequence ID" value="GAA0357580.1"/>
    <property type="molecule type" value="Genomic_DNA"/>
</dbReference>
<organism evidence="2 3">
    <name type="scientific">Actinoallomurus spadix</name>
    <dbReference type="NCBI Taxonomy" id="79912"/>
    <lineage>
        <taxon>Bacteria</taxon>
        <taxon>Bacillati</taxon>
        <taxon>Actinomycetota</taxon>
        <taxon>Actinomycetes</taxon>
        <taxon>Streptosporangiales</taxon>
        <taxon>Thermomonosporaceae</taxon>
        <taxon>Actinoallomurus</taxon>
    </lineage>
</organism>
<name>A0ABN0X840_9ACTN</name>
<feature type="compositionally biased region" description="Low complexity" evidence="1">
    <location>
        <begin position="95"/>
        <end position="108"/>
    </location>
</feature>
<evidence type="ECO:0000313" key="3">
    <source>
        <dbReference type="Proteomes" id="UP001501822"/>
    </source>
</evidence>